<organism evidence="2 3">
    <name type="scientific">Dipteronia dyeriana</name>
    <dbReference type="NCBI Taxonomy" id="168575"/>
    <lineage>
        <taxon>Eukaryota</taxon>
        <taxon>Viridiplantae</taxon>
        <taxon>Streptophyta</taxon>
        <taxon>Embryophyta</taxon>
        <taxon>Tracheophyta</taxon>
        <taxon>Spermatophyta</taxon>
        <taxon>Magnoliopsida</taxon>
        <taxon>eudicotyledons</taxon>
        <taxon>Gunneridae</taxon>
        <taxon>Pentapetalae</taxon>
        <taxon>rosids</taxon>
        <taxon>malvids</taxon>
        <taxon>Sapindales</taxon>
        <taxon>Sapindaceae</taxon>
        <taxon>Hippocastanoideae</taxon>
        <taxon>Acereae</taxon>
        <taxon>Dipteronia</taxon>
    </lineage>
</organism>
<evidence type="ECO:0000313" key="2">
    <source>
        <dbReference type="EMBL" id="KAK2661322.1"/>
    </source>
</evidence>
<dbReference type="PANTHER" id="PTHR47074:SF48">
    <property type="entry name" value="POLYNUCLEOTIDYL TRANSFERASE, RIBONUCLEASE H-LIKE SUPERFAMILY PROTEIN"/>
    <property type="match status" value="1"/>
</dbReference>
<dbReference type="GO" id="GO:0003676">
    <property type="term" value="F:nucleic acid binding"/>
    <property type="evidence" value="ECO:0007669"/>
    <property type="project" value="InterPro"/>
</dbReference>
<dbReference type="Gene3D" id="3.30.420.10">
    <property type="entry name" value="Ribonuclease H-like superfamily/Ribonuclease H"/>
    <property type="match status" value="1"/>
</dbReference>
<evidence type="ECO:0000313" key="3">
    <source>
        <dbReference type="Proteomes" id="UP001280121"/>
    </source>
</evidence>
<dbReference type="GO" id="GO:0004523">
    <property type="term" value="F:RNA-DNA hybrid ribonuclease activity"/>
    <property type="evidence" value="ECO:0007669"/>
    <property type="project" value="InterPro"/>
</dbReference>
<feature type="domain" description="RNase H type-1" evidence="1">
    <location>
        <begin position="17"/>
        <end position="136"/>
    </location>
</feature>
<proteinExistence type="predicted"/>
<reference evidence="2" key="1">
    <citation type="journal article" date="2023" name="Plant J.">
        <title>Genome sequences and population genomics provide insights into the demographic history, inbreeding, and mutation load of two 'living fossil' tree species of Dipteronia.</title>
        <authorList>
            <person name="Feng Y."/>
            <person name="Comes H.P."/>
            <person name="Chen J."/>
            <person name="Zhu S."/>
            <person name="Lu R."/>
            <person name="Zhang X."/>
            <person name="Li P."/>
            <person name="Qiu J."/>
            <person name="Olsen K.M."/>
            <person name="Qiu Y."/>
        </authorList>
    </citation>
    <scope>NUCLEOTIDE SEQUENCE</scope>
    <source>
        <strain evidence="2">KIB01</strain>
    </source>
</reference>
<sequence>MKEIRWKRPREGLFKVNTDATICIERNIVGLGIVIRNHEGEVMGCSSQSTVSNYTPQIAEACAIFRGLLFAKDAGLLPAVIESDAKTVVDLINVEAPSRADIGIVISDIVYFCKLYDIRVVFASRSANVVAHTLAKVSHVAEDLFFLEDYPSSVENFVLADKLL</sequence>
<name>A0AAD9XLB2_9ROSI</name>
<keyword evidence="3" id="KW-1185">Reference proteome</keyword>
<comment type="caution">
    <text evidence="2">The sequence shown here is derived from an EMBL/GenBank/DDBJ whole genome shotgun (WGS) entry which is preliminary data.</text>
</comment>
<dbReference type="InterPro" id="IPR044730">
    <property type="entry name" value="RNase_H-like_dom_plant"/>
</dbReference>
<dbReference type="InterPro" id="IPR012337">
    <property type="entry name" value="RNaseH-like_sf"/>
</dbReference>
<dbReference type="Pfam" id="PF13456">
    <property type="entry name" value="RVT_3"/>
    <property type="match status" value="1"/>
</dbReference>
<evidence type="ECO:0000259" key="1">
    <source>
        <dbReference type="Pfam" id="PF13456"/>
    </source>
</evidence>
<gene>
    <name evidence="2" type="ORF">Ddye_007855</name>
</gene>
<accession>A0AAD9XLB2</accession>
<dbReference type="PANTHER" id="PTHR47074">
    <property type="entry name" value="BNAC02G40300D PROTEIN"/>
    <property type="match status" value="1"/>
</dbReference>
<protein>
    <recommendedName>
        <fullName evidence="1">RNase H type-1 domain-containing protein</fullName>
    </recommendedName>
</protein>
<dbReference type="AlphaFoldDB" id="A0AAD9XLB2"/>
<dbReference type="InterPro" id="IPR052929">
    <property type="entry name" value="RNase_H-like_EbsB-rel"/>
</dbReference>
<dbReference type="InterPro" id="IPR002156">
    <property type="entry name" value="RNaseH_domain"/>
</dbReference>
<dbReference type="CDD" id="cd06222">
    <property type="entry name" value="RNase_H_like"/>
    <property type="match status" value="1"/>
</dbReference>
<dbReference type="SUPFAM" id="SSF53098">
    <property type="entry name" value="Ribonuclease H-like"/>
    <property type="match status" value="1"/>
</dbReference>
<dbReference type="EMBL" id="JANJYI010000002">
    <property type="protein sequence ID" value="KAK2661322.1"/>
    <property type="molecule type" value="Genomic_DNA"/>
</dbReference>
<dbReference type="InterPro" id="IPR036397">
    <property type="entry name" value="RNaseH_sf"/>
</dbReference>
<dbReference type="Proteomes" id="UP001280121">
    <property type="component" value="Unassembled WGS sequence"/>
</dbReference>